<protein>
    <recommendedName>
        <fullName evidence="4">Lipoprotein</fullName>
    </recommendedName>
</protein>
<sequence length="106" mass="10750">MLRSMVLILVPLTLAACDASTGFSSSPMLGNGAVPGSGGTAPAVANMGCIGAGAKAFRRPWQTIVLGGSRQTFTGHYEVQLTNGSDGAQAVCTVTRDGRVLNIEPA</sequence>
<feature type="signal peptide" evidence="1">
    <location>
        <begin position="1"/>
        <end position="15"/>
    </location>
</feature>
<gene>
    <name evidence="2" type="ORF">DI563_09900</name>
</gene>
<comment type="caution">
    <text evidence="2">The sequence shown here is derived from an EMBL/GenBank/DDBJ whole genome shotgun (WGS) entry which is preliminary data.</text>
</comment>
<evidence type="ECO:0000313" key="2">
    <source>
        <dbReference type="EMBL" id="PZQ75333.1"/>
    </source>
</evidence>
<evidence type="ECO:0000313" key="3">
    <source>
        <dbReference type="Proteomes" id="UP000249135"/>
    </source>
</evidence>
<name>A0A2W5S6Q6_VARPD</name>
<feature type="chain" id="PRO_5015942912" description="Lipoprotein" evidence="1">
    <location>
        <begin position="16"/>
        <end position="106"/>
    </location>
</feature>
<reference evidence="2 3" key="1">
    <citation type="submission" date="2017-08" db="EMBL/GenBank/DDBJ databases">
        <title>Infants hospitalized years apart are colonized by the same room-sourced microbial strains.</title>
        <authorList>
            <person name="Brooks B."/>
            <person name="Olm M.R."/>
            <person name="Firek B.A."/>
            <person name="Baker R."/>
            <person name="Thomas B.C."/>
            <person name="Morowitz M.J."/>
            <person name="Banfield J.F."/>
        </authorList>
    </citation>
    <scope>NUCLEOTIDE SEQUENCE [LARGE SCALE GENOMIC DNA]</scope>
    <source>
        <strain evidence="2">S2_005_003_R2_41</strain>
    </source>
</reference>
<organism evidence="2 3">
    <name type="scientific">Variovorax paradoxus</name>
    <dbReference type="NCBI Taxonomy" id="34073"/>
    <lineage>
        <taxon>Bacteria</taxon>
        <taxon>Pseudomonadati</taxon>
        <taxon>Pseudomonadota</taxon>
        <taxon>Betaproteobacteria</taxon>
        <taxon>Burkholderiales</taxon>
        <taxon>Comamonadaceae</taxon>
        <taxon>Variovorax</taxon>
    </lineage>
</organism>
<dbReference type="AlphaFoldDB" id="A0A2W5S6Q6"/>
<evidence type="ECO:0008006" key="4">
    <source>
        <dbReference type="Google" id="ProtNLM"/>
    </source>
</evidence>
<accession>A0A2W5S6Q6</accession>
<proteinExistence type="predicted"/>
<evidence type="ECO:0000256" key="1">
    <source>
        <dbReference type="SAM" id="SignalP"/>
    </source>
</evidence>
<keyword evidence="1" id="KW-0732">Signal</keyword>
<dbReference type="PROSITE" id="PS51257">
    <property type="entry name" value="PROKAR_LIPOPROTEIN"/>
    <property type="match status" value="1"/>
</dbReference>
<dbReference type="EMBL" id="QFPP01000091">
    <property type="protein sequence ID" value="PZQ75333.1"/>
    <property type="molecule type" value="Genomic_DNA"/>
</dbReference>
<dbReference type="Proteomes" id="UP000249135">
    <property type="component" value="Unassembled WGS sequence"/>
</dbReference>